<reference evidence="2" key="1">
    <citation type="journal article" date="2010" name="Nat. Biotechnol.">
        <title>Draft genome sequence of the oilseed species Ricinus communis.</title>
        <authorList>
            <person name="Chan A.P."/>
            <person name="Crabtree J."/>
            <person name="Zhao Q."/>
            <person name="Lorenzi H."/>
            <person name="Orvis J."/>
            <person name="Puiu D."/>
            <person name="Melake-Berhan A."/>
            <person name="Jones K.M."/>
            <person name="Redman J."/>
            <person name="Chen G."/>
            <person name="Cahoon E.B."/>
            <person name="Gedil M."/>
            <person name="Stanke M."/>
            <person name="Haas B.J."/>
            <person name="Wortman J.R."/>
            <person name="Fraser-Liggett C.M."/>
            <person name="Ravel J."/>
            <person name="Rabinowicz P.D."/>
        </authorList>
    </citation>
    <scope>NUCLEOTIDE SEQUENCE [LARGE SCALE GENOMIC DNA]</scope>
    <source>
        <strain evidence="2">cv. Hale</strain>
    </source>
</reference>
<keyword evidence="2" id="KW-1185">Reference proteome</keyword>
<dbReference type="InParanoid" id="B9S5G4"/>
<proteinExistence type="predicted"/>
<dbReference type="AlphaFoldDB" id="B9S5G4"/>
<dbReference type="Proteomes" id="UP000008311">
    <property type="component" value="Unassembled WGS sequence"/>
</dbReference>
<organism evidence="1 2">
    <name type="scientific">Ricinus communis</name>
    <name type="common">Castor bean</name>
    <dbReference type="NCBI Taxonomy" id="3988"/>
    <lineage>
        <taxon>Eukaryota</taxon>
        <taxon>Viridiplantae</taxon>
        <taxon>Streptophyta</taxon>
        <taxon>Embryophyta</taxon>
        <taxon>Tracheophyta</taxon>
        <taxon>Spermatophyta</taxon>
        <taxon>Magnoliopsida</taxon>
        <taxon>eudicotyledons</taxon>
        <taxon>Gunneridae</taxon>
        <taxon>Pentapetalae</taxon>
        <taxon>rosids</taxon>
        <taxon>fabids</taxon>
        <taxon>Malpighiales</taxon>
        <taxon>Euphorbiaceae</taxon>
        <taxon>Acalyphoideae</taxon>
        <taxon>Acalypheae</taxon>
        <taxon>Ricinus</taxon>
    </lineage>
</organism>
<protein>
    <submittedName>
        <fullName evidence="1">Uncharacterized protein</fullName>
    </submittedName>
</protein>
<evidence type="ECO:0000313" key="1">
    <source>
        <dbReference type="EMBL" id="EEF41185.1"/>
    </source>
</evidence>
<dbReference type="EMBL" id="EQ973873">
    <property type="protein sequence ID" value="EEF41185.1"/>
    <property type="molecule type" value="Genomic_DNA"/>
</dbReference>
<sequence length="140" mass="15795">MHSQDHAMHDLIQQTRKVHYDALILELIPEASNEVSLPQNWLVRHLPPNQVTKTNAKKVESLFGGLSGVDNKGLSGQFSTTFIWVWVNIQIAEPILKGFNLKGPELFACPHGEIEIPTFKLILLMPRWLHTGRIGVQLEA</sequence>
<name>B9S5G4_RICCO</name>
<gene>
    <name evidence="1" type="ORF">RCOM_1571660</name>
</gene>
<accession>B9S5G4</accession>
<evidence type="ECO:0000313" key="2">
    <source>
        <dbReference type="Proteomes" id="UP000008311"/>
    </source>
</evidence>